<dbReference type="RefSeq" id="XP_013931484.1">
    <property type="nucleotide sequence ID" value="XM_014076009.1"/>
</dbReference>
<dbReference type="GO" id="GO:1903358">
    <property type="term" value="P:regulation of Golgi organization"/>
    <property type="evidence" value="ECO:0007669"/>
    <property type="project" value="TreeGrafter"/>
</dbReference>
<dbReference type="AlphaFoldDB" id="A0A6I9Z5J7"/>
<evidence type="ECO:0000313" key="2">
    <source>
        <dbReference type="Proteomes" id="UP000504617"/>
    </source>
</evidence>
<proteinExistence type="predicted"/>
<name>A0A6I9Z5J7_9SAUR</name>
<accession>A0A6I9Z5J7</accession>
<reference evidence="3" key="1">
    <citation type="submission" date="2025-08" db="UniProtKB">
        <authorList>
            <consortium name="RefSeq"/>
        </authorList>
    </citation>
    <scope>IDENTIFICATION</scope>
    <source>
        <tissue evidence="3">Skeletal muscle</tissue>
    </source>
</reference>
<dbReference type="GeneID" id="106556958"/>
<gene>
    <name evidence="3" type="primary">LOC106556958</name>
</gene>
<evidence type="ECO:0000313" key="3">
    <source>
        <dbReference type="RefSeq" id="XP_013931484.1"/>
    </source>
</evidence>
<dbReference type="PANTHER" id="PTHR46501">
    <property type="entry name" value="MYOMEGALIN"/>
    <property type="match status" value="1"/>
</dbReference>
<organism evidence="2 3">
    <name type="scientific">Thamnophis sirtalis</name>
    <dbReference type="NCBI Taxonomy" id="35019"/>
    <lineage>
        <taxon>Eukaryota</taxon>
        <taxon>Metazoa</taxon>
        <taxon>Chordata</taxon>
        <taxon>Craniata</taxon>
        <taxon>Vertebrata</taxon>
        <taxon>Euteleostomi</taxon>
        <taxon>Lepidosauria</taxon>
        <taxon>Squamata</taxon>
        <taxon>Bifurcata</taxon>
        <taxon>Unidentata</taxon>
        <taxon>Episquamata</taxon>
        <taxon>Toxicofera</taxon>
        <taxon>Serpentes</taxon>
        <taxon>Colubroidea</taxon>
        <taxon>Colubridae</taxon>
        <taxon>Natricinae</taxon>
        <taxon>Thamnophis</taxon>
    </lineage>
</organism>
<dbReference type="Proteomes" id="UP000504617">
    <property type="component" value="Unplaced"/>
</dbReference>
<sequence length="162" mass="17704">MEDKTSHELLMRMNKELQKEQSSKTLQENLQECSVPPFNSHIISESPCSHSNISFLSDGPDVCSDVEDFSENNISEGQVYNVPNKGFYDDSLSKPTGLLLDSLDSEPSSCASLGPPSSCSRPLLGCCITPAFSLTEAQQELKMLQQQLGESEPSWPSPPCGM</sequence>
<feature type="compositionally biased region" description="Basic and acidic residues" evidence="1">
    <location>
        <begin position="1"/>
        <end position="22"/>
    </location>
</feature>
<feature type="region of interest" description="Disordered" evidence="1">
    <location>
        <begin position="1"/>
        <end position="28"/>
    </location>
</feature>
<dbReference type="GO" id="GO:0005813">
    <property type="term" value="C:centrosome"/>
    <property type="evidence" value="ECO:0007669"/>
    <property type="project" value="TreeGrafter"/>
</dbReference>
<evidence type="ECO:0000256" key="1">
    <source>
        <dbReference type="SAM" id="MobiDB-lite"/>
    </source>
</evidence>
<keyword evidence="2" id="KW-1185">Reference proteome</keyword>
<dbReference type="PANTHER" id="PTHR46501:SF10">
    <property type="entry name" value="CENTROSOMIN"/>
    <property type="match status" value="1"/>
</dbReference>
<dbReference type="GO" id="GO:0007098">
    <property type="term" value="P:centrosome cycle"/>
    <property type="evidence" value="ECO:0007669"/>
    <property type="project" value="TreeGrafter"/>
</dbReference>
<dbReference type="GO" id="GO:0090063">
    <property type="term" value="P:positive regulation of microtubule nucleation"/>
    <property type="evidence" value="ECO:0007669"/>
    <property type="project" value="TreeGrafter"/>
</dbReference>
<protein>
    <submittedName>
        <fullName evidence="3">Myomegalin-like</fullName>
    </submittedName>
</protein>
<dbReference type="GO" id="GO:0060090">
    <property type="term" value="F:molecular adaptor activity"/>
    <property type="evidence" value="ECO:0007669"/>
    <property type="project" value="TreeGrafter"/>
</dbReference>
<dbReference type="InterPro" id="IPR052593">
    <property type="entry name" value="MT-associated_AKAP9-binding"/>
</dbReference>
<dbReference type="GO" id="GO:0005794">
    <property type="term" value="C:Golgi apparatus"/>
    <property type="evidence" value="ECO:0007669"/>
    <property type="project" value="TreeGrafter"/>
</dbReference>
<dbReference type="KEGG" id="tsr:106556958"/>